<evidence type="ECO:0000259" key="5">
    <source>
        <dbReference type="PROSITE" id="PS51115"/>
    </source>
</evidence>
<proteinExistence type="predicted"/>
<keyword evidence="3" id="KW-1015">Disulfide bond</keyword>
<keyword evidence="7" id="KW-1185">Reference proteome</keyword>
<keyword evidence="2" id="KW-0677">Repeat</keyword>
<accession>A0ABQ9G4B2</accession>
<evidence type="ECO:0000313" key="7">
    <source>
        <dbReference type="Proteomes" id="UP001159363"/>
    </source>
</evidence>
<gene>
    <name evidence="6" type="ORF">PR048_033712</name>
</gene>
<dbReference type="SMART" id="SM00281">
    <property type="entry name" value="LamB"/>
    <property type="match status" value="1"/>
</dbReference>
<evidence type="ECO:0000256" key="2">
    <source>
        <dbReference type="ARBA" id="ARBA00022737"/>
    </source>
</evidence>
<dbReference type="EMBL" id="JARBHB010000017">
    <property type="protein sequence ID" value="KAJ8866188.1"/>
    <property type="molecule type" value="Genomic_DNA"/>
</dbReference>
<evidence type="ECO:0000256" key="1">
    <source>
        <dbReference type="ARBA" id="ARBA00022729"/>
    </source>
</evidence>
<name>A0ABQ9G4B2_9NEOP</name>
<feature type="domain" description="Laminin IV type A" evidence="5">
    <location>
        <begin position="1"/>
        <end position="136"/>
    </location>
</feature>
<evidence type="ECO:0000256" key="4">
    <source>
        <dbReference type="ARBA" id="ARBA00023180"/>
    </source>
</evidence>
<dbReference type="InterPro" id="IPR000034">
    <property type="entry name" value="Laminin_IV"/>
</dbReference>
<protein>
    <recommendedName>
        <fullName evidence="5">Laminin IV type A domain-containing protein</fullName>
    </recommendedName>
</protein>
<dbReference type="Pfam" id="PF00052">
    <property type="entry name" value="Laminin_B"/>
    <property type="match status" value="1"/>
</dbReference>
<evidence type="ECO:0000256" key="3">
    <source>
        <dbReference type="ARBA" id="ARBA00023157"/>
    </source>
</evidence>
<dbReference type="PROSITE" id="PS51115">
    <property type="entry name" value="LAMININ_IVA"/>
    <property type="match status" value="1"/>
</dbReference>
<evidence type="ECO:0000313" key="6">
    <source>
        <dbReference type="EMBL" id="KAJ8866188.1"/>
    </source>
</evidence>
<comment type="caution">
    <text evidence="6">The sequence shown here is derived from an EMBL/GenBank/DDBJ whole genome shotgun (WGS) entry which is preliminary data.</text>
</comment>
<dbReference type="Proteomes" id="UP001159363">
    <property type="component" value="Chromosome 16"/>
</dbReference>
<keyword evidence="4" id="KW-0325">Glycoprotein</keyword>
<keyword evidence="1" id="KW-0732">Signal</keyword>
<sequence length="136" mass="15565">MLLVMDCFCTHCLKLYVCMNSESEFCKHHVSHPAEKKRFHVQSSIKLFAVGGPDVILKGADLYLLHFSIEQPAASTLYLTSLDLVESNFVLPTGYPATREQIMQALQRLQELHIRATYWEDSITIRQVVFLFTSLT</sequence>
<reference evidence="6 7" key="1">
    <citation type="submission" date="2023-02" db="EMBL/GenBank/DDBJ databases">
        <title>LHISI_Scaffold_Assembly.</title>
        <authorList>
            <person name="Stuart O.P."/>
            <person name="Cleave R."/>
            <person name="Magrath M.J.L."/>
            <person name="Mikheyev A.S."/>
        </authorList>
    </citation>
    <scope>NUCLEOTIDE SEQUENCE [LARGE SCALE GENOMIC DNA]</scope>
    <source>
        <strain evidence="6">Daus_M_001</strain>
        <tissue evidence="6">Leg muscle</tissue>
    </source>
</reference>
<organism evidence="6 7">
    <name type="scientific">Dryococelus australis</name>
    <dbReference type="NCBI Taxonomy" id="614101"/>
    <lineage>
        <taxon>Eukaryota</taxon>
        <taxon>Metazoa</taxon>
        <taxon>Ecdysozoa</taxon>
        <taxon>Arthropoda</taxon>
        <taxon>Hexapoda</taxon>
        <taxon>Insecta</taxon>
        <taxon>Pterygota</taxon>
        <taxon>Neoptera</taxon>
        <taxon>Polyneoptera</taxon>
        <taxon>Phasmatodea</taxon>
        <taxon>Verophasmatodea</taxon>
        <taxon>Anareolatae</taxon>
        <taxon>Phasmatidae</taxon>
        <taxon>Eurycanthinae</taxon>
        <taxon>Dryococelus</taxon>
    </lineage>
</organism>